<dbReference type="GO" id="GO:0005789">
    <property type="term" value="C:endoplasmic reticulum membrane"/>
    <property type="evidence" value="ECO:0007669"/>
    <property type="project" value="TreeGrafter"/>
</dbReference>
<dbReference type="GO" id="GO:0005793">
    <property type="term" value="C:endoplasmic reticulum-Golgi intermediate compartment"/>
    <property type="evidence" value="ECO:0007669"/>
    <property type="project" value="TreeGrafter"/>
</dbReference>
<dbReference type="GO" id="GO:0005537">
    <property type="term" value="F:D-mannose binding"/>
    <property type="evidence" value="ECO:0007669"/>
    <property type="project" value="TreeGrafter"/>
</dbReference>
<dbReference type="EMBL" id="ML977346">
    <property type="protein sequence ID" value="KAF2108700.1"/>
    <property type="molecule type" value="Genomic_DNA"/>
</dbReference>
<protein>
    <submittedName>
        <fullName evidence="9">Concanavalin A-like lectin/glucanase domain-containing protein</fullName>
    </submittedName>
</protein>
<gene>
    <name evidence="9" type="ORF">BDV96DRAFT_605454</name>
</gene>
<dbReference type="PANTHER" id="PTHR12223:SF28">
    <property type="entry name" value="LECTIN, MANNOSE BINDING 1 LIKE"/>
    <property type="match status" value="1"/>
</dbReference>
<keyword evidence="9" id="KW-0430">Lectin</keyword>
<keyword evidence="2 7" id="KW-0812">Transmembrane</keyword>
<keyword evidence="4 7" id="KW-1133">Transmembrane helix</keyword>
<evidence type="ECO:0000256" key="4">
    <source>
        <dbReference type="ARBA" id="ARBA00022989"/>
    </source>
</evidence>
<feature type="domain" description="L-type lectin-like" evidence="8">
    <location>
        <begin position="28"/>
        <end position="243"/>
    </location>
</feature>
<dbReference type="Pfam" id="PF03388">
    <property type="entry name" value="Lectin_leg-like"/>
    <property type="match status" value="1"/>
</dbReference>
<comment type="subcellular location">
    <subcellularLocation>
        <location evidence="1">Membrane</location>
        <topology evidence="1">Single-pass type I membrane protein</topology>
    </subcellularLocation>
</comment>
<accession>A0A6A5YNZ0</accession>
<evidence type="ECO:0000256" key="6">
    <source>
        <dbReference type="SAM" id="MobiDB-lite"/>
    </source>
</evidence>
<feature type="transmembrane region" description="Helical" evidence="7">
    <location>
        <begin position="411"/>
        <end position="432"/>
    </location>
</feature>
<dbReference type="GO" id="GO:0000139">
    <property type="term" value="C:Golgi membrane"/>
    <property type="evidence" value="ECO:0007669"/>
    <property type="project" value="TreeGrafter"/>
</dbReference>
<dbReference type="PROSITE" id="PS51328">
    <property type="entry name" value="L_LECTIN_LIKE"/>
    <property type="match status" value="1"/>
</dbReference>
<feature type="region of interest" description="Disordered" evidence="6">
    <location>
        <begin position="248"/>
        <end position="284"/>
    </location>
</feature>
<organism evidence="9 10">
    <name type="scientific">Lophiotrema nucula</name>
    <dbReference type="NCBI Taxonomy" id="690887"/>
    <lineage>
        <taxon>Eukaryota</taxon>
        <taxon>Fungi</taxon>
        <taxon>Dikarya</taxon>
        <taxon>Ascomycota</taxon>
        <taxon>Pezizomycotina</taxon>
        <taxon>Dothideomycetes</taxon>
        <taxon>Pleosporomycetidae</taxon>
        <taxon>Pleosporales</taxon>
        <taxon>Lophiotremataceae</taxon>
        <taxon>Lophiotrema</taxon>
    </lineage>
</organism>
<evidence type="ECO:0000256" key="2">
    <source>
        <dbReference type="ARBA" id="ARBA00022692"/>
    </source>
</evidence>
<evidence type="ECO:0000256" key="5">
    <source>
        <dbReference type="ARBA" id="ARBA00023136"/>
    </source>
</evidence>
<keyword evidence="3" id="KW-0732">Signal</keyword>
<dbReference type="OrthoDB" id="10265193at2759"/>
<keyword evidence="5 7" id="KW-0472">Membrane</keyword>
<evidence type="ECO:0000256" key="1">
    <source>
        <dbReference type="ARBA" id="ARBA00004479"/>
    </source>
</evidence>
<sequence>MYISSKALQTIAWSSLAFSAARASYIIDNLSFGHKDGQPLSPNLRGIPHWAANGFDYSPEILSDRVILTPPWPGNRRGSLWSEDPLHHNGDWIAELSFRANGMERGQGNLQLWYTKDSQKVQTPNSLYTISKFDGLVLVVDQYEGRGGTVRGFLNDGNIDFKGHHSVDTLSFGQCNYAYRNRGEFSVLELKQANGELTVTVDKQACFSTNKVKLPEGNYFGLSASSAENPDSFEISKFTVATTNAYTREEPNRQPNQPASPHQDQHQQPIQKQPPLSPQQAETQQMMADVLAASIKSQDDRFADTHNRLQNLMHQVTTFHDYVARVDAENHDRYNNLMNKIVAIDDKINAMLRNVEKVERTSMEVQRDLESKDFKDMLNTVHRAIEDSHSSLSAGMPAAMAQIAGKERPSMTTFLFIAVAVQVMILGGYIVYKKRRRGAPKKYL</sequence>
<proteinExistence type="predicted"/>
<dbReference type="InterPro" id="IPR051136">
    <property type="entry name" value="Intracellular_Lectin-GPT"/>
</dbReference>
<dbReference type="PANTHER" id="PTHR12223">
    <property type="entry name" value="VESICULAR MANNOSE-BINDING LECTIN"/>
    <property type="match status" value="1"/>
</dbReference>
<evidence type="ECO:0000256" key="7">
    <source>
        <dbReference type="SAM" id="Phobius"/>
    </source>
</evidence>
<keyword evidence="10" id="KW-1185">Reference proteome</keyword>
<dbReference type="Gene3D" id="2.60.120.200">
    <property type="match status" value="1"/>
</dbReference>
<dbReference type="GO" id="GO:0030134">
    <property type="term" value="C:COPII-coated ER to Golgi transport vesicle"/>
    <property type="evidence" value="ECO:0007669"/>
    <property type="project" value="TreeGrafter"/>
</dbReference>
<reference evidence="9" key="1">
    <citation type="journal article" date="2020" name="Stud. Mycol.">
        <title>101 Dothideomycetes genomes: a test case for predicting lifestyles and emergence of pathogens.</title>
        <authorList>
            <person name="Haridas S."/>
            <person name="Albert R."/>
            <person name="Binder M."/>
            <person name="Bloem J."/>
            <person name="Labutti K."/>
            <person name="Salamov A."/>
            <person name="Andreopoulos B."/>
            <person name="Baker S."/>
            <person name="Barry K."/>
            <person name="Bills G."/>
            <person name="Bluhm B."/>
            <person name="Cannon C."/>
            <person name="Castanera R."/>
            <person name="Culley D."/>
            <person name="Daum C."/>
            <person name="Ezra D."/>
            <person name="Gonzalez J."/>
            <person name="Henrissat B."/>
            <person name="Kuo A."/>
            <person name="Liang C."/>
            <person name="Lipzen A."/>
            <person name="Lutzoni F."/>
            <person name="Magnuson J."/>
            <person name="Mondo S."/>
            <person name="Nolan M."/>
            <person name="Ohm R."/>
            <person name="Pangilinan J."/>
            <person name="Park H.-J."/>
            <person name="Ramirez L."/>
            <person name="Alfaro M."/>
            <person name="Sun H."/>
            <person name="Tritt A."/>
            <person name="Yoshinaga Y."/>
            <person name="Zwiers L.-H."/>
            <person name="Turgeon B."/>
            <person name="Goodwin S."/>
            <person name="Spatafora J."/>
            <person name="Crous P."/>
            <person name="Grigoriev I."/>
        </authorList>
    </citation>
    <scope>NUCLEOTIDE SEQUENCE</scope>
    <source>
        <strain evidence="9">CBS 627.86</strain>
    </source>
</reference>
<dbReference type="CDD" id="cd06903">
    <property type="entry name" value="lectin_EMP46_EMP47"/>
    <property type="match status" value="1"/>
</dbReference>
<dbReference type="GO" id="GO:0006888">
    <property type="term" value="P:endoplasmic reticulum to Golgi vesicle-mediated transport"/>
    <property type="evidence" value="ECO:0007669"/>
    <property type="project" value="TreeGrafter"/>
</dbReference>
<evidence type="ECO:0000313" key="10">
    <source>
        <dbReference type="Proteomes" id="UP000799770"/>
    </source>
</evidence>
<dbReference type="InterPro" id="IPR035661">
    <property type="entry name" value="EMP46/EMP47_N"/>
</dbReference>
<dbReference type="SUPFAM" id="SSF49899">
    <property type="entry name" value="Concanavalin A-like lectins/glucanases"/>
    <property type="match status" value="1"/>
</dbReference>
<name>A0A6A5YNZ0_9PLEO</name>
<dbReference type="InterPro" id="IPR013320">
    <property type="entry name" value="ConA-like_dom_sf"/>
</dbReference>
<dbReference type="AlphaFoldDB" id="A0A6A5YNZ0"/>
<dbReference type="Proteomes" id="UP000799770">
    <property type="component" value="Unassembled WGS sequence"/>
</dbReference>
<evidence type="ECO:0000313" key="9">
    <source>
        <dbReference type="EMBL" id="KAF2108700.1"/>
    </source>
</evidence>
<evidence type="ECO:0000256" key="3">
    <source>
        <dbReference type="ARBA" id="ARBA00022729"/>
    </source>
</evidence>
<evidence type="ECO:0000259" key="8">
    <source>
        <dbReference type="PROSITE" id="PS51328"/>
    </source>
</evidence>
<dbReference type="InterPro" id="IPR005052">
    <property type="entry name" value="Lectin_leg"/>
</dbReference>